<feature type="compositionally biased region" description="Basic residues" evidence="1">
    <location>
        <begin position="62"/>
        <end position="72"/>
    </location>
</feature>
<organism evidence="2 3">
    <name type="scientific">Colletotrichum chrysophilum</name>
    <dbReference type="NCBI Taxonomy" id="1836956"/>
    <lineage>
        <taxon>Eukaryota</taxon>
        <taxon>Fungi</taxon>
        <taxon>Dikarya</taxon>
        <taxon>Ascomycota</taxon>
        <taxon>Pezizomycotina</taxon>
        <taxon>Sordariomycetes</taxon>
        <taxon>Hypocreomycetidae</taxon>
        <taxon>Glomerellales</taxon>
        <taxon>Glomerellaceae</taxon>
        <taxon>Colletotrichum</taxon>
        <taxon>Colletotrichum gloeosporioides species complex</taxon>
    </lineage>
</organism>
<comment type="caution">
    <text evidence="2">The sequence shown here is derived from an EMBL/GenBank/DDBJ whole genome shotgun (WGS) entry which is preliminary data.</text>
</comment>
<gene>
    <name evidence="2" type="ORF">CCHR01_19019</name>
</gene>
<protein>
    <submittedName>
        <fullName evidence="2">Uncharacterized protein</fullName>
    </submittedName>
</protein>
<evidence type="ECO:0000313" key="2">
    <source>
        <dbReference type="EMBL" id="KAK1838360.1"/>
    </source>
</evidence>
<feature type="region of interest" description="Disordered" evidence="1">
    <location>
        <begin position="113"/>
        <end position="146"/>
    </location>
</feature>
<reference evidence="2" key="1">
    <citation type="submission" date="2023-01" db="EMBL/GenBank/DDBJ databases">
        <title>Colletotrichum chrysophilum M932 genome sequence.</title>
        <authorList>
            <person name="Baroncelli R."/>
        </authorList>
    </citation>
    <scope>NUCLEOTIDE SEQUENCE</scope>
    <source>
        <strain evidence="2">M932</strain>
    </source>
</reference>
<accession>A0AAD9A0I0</accession>
<dbReference type="AlphaFoldDB" id="A0AAD9A0I0"/>
<proteinExistence type="predicted"/>
<keyword evidence="3" id="KW-1185">Reference proteome</keyword>
<dbReference type="EMBL" id="JAQOWY010000846">
    <property type="protein sequence ID" value="KAK1838360.1"/>
    <property type="molecule type" value="Genomic_DNA"/>
</dbReference>
<feature type="compositionally biased region" description="Basic and acidic residues" evidence="1">
    <location>
        <begin position="121"/>
        <end position="135"/>
    </location>
</feature>
<feature type="compositionally biased region" description="Basic and acidic residues" evidence="1">
    <location>
        <begin position="1"/>
        <end position="25"/>
    </location>
</feature>
<dbReference type="Proteomes" id="UP001243330">
    <property type="component" value="Unassembled WGS sequence"/>
</dbReference>
<feature type="region of interest" description="Disordered" evidence="1">
    <location>
        <begin position="1"/>
        <end position="82"/>
    </location>
</feature>
<name>A0AAD9A0I0_9PEZI</name>
<evidence type="ECO:0000256" key="1">
    <source>
        <dbReference type="SAM" id="MobiDB-lite"/>
    </source>
</evidence>
<sequence length="146" mass="16187">MSREVEEMENVEMRRGAYSARRAEATVEDSVPRCTAHGKTVPWAAQRPLSLKRGASQQWSGRGRRRRRRRAGPRAGRELNGPVQVQGRSRFRFIQLGSSGTLSAEPLSLSASAGLASTAGTEEHGEWGRADDRRRLPQRGPKVLPE</sequence>
<evidence type="ECO:0000313" key="3">
    <source>
        <dbReference type="Proteomes" id="UP001243330"/>
    </source>
</evidence>